<evidence type="ECO:0000256" key="1">
    <source>
        <dbReference type="ARBA" id="ARBA00005474"/>
    </source>
</evidence>
<dbReference type="PROSITE" id="PS50891">
    <property type="entry name" value="LOB"/>
    <property type="match status" value="1"/>
</dbReference>
<dbReference type="Proteomes" id="UP001632038">
    <property type="component" value="Unassembled WGS sequence"/>
</dbReference>
<dbReference type="InterPro" id="IPR004883">
    <property type="entry name" value="LOB"/>
</dbReference>
<gene>
    <name evidence="3" type="ORF">CASFOL_004091</name>
</gene>
<proteinExistence type="inferred from homology"/>
<keyword evidence="4" id="KW-1185">Reference proteome</keyword>
<sequence>MSCNGCRALRKGCADGCTLRPCLQWINSPESQVNATLFLAKYYGRAGLINLINVGPTHRRPVRDGARSRIREIFRSLLYEACGRIIHPVHGSVGLMSSGNWPQCQAAVEAVLNGGSPQFSGHNNESVVTLGRARARIRSKRSCRSEVNSVVTGLTSEPEAKFTISGWDYENDDQELNRAASHDSFSVETVEPASVNRDWEPVWGIKPESEPSEIELELTLGLNHVHQTYMSTTVIDISDSE</sequence>
<organism evidence="3 4">
    <name type="scientific">Castilleja foliolosa</name>
    <dbReference type="NCBI Taxonomy" id="1961234"/>
    <lineage>
        <taxon>Eukaryota</taxon>
        <taxon>Viridiplantae</taxon>
        <taxon>Streptophyta</taxon>
        <taxon>Embryophyta</taxon>
        <taxon>Tracheophyta</taxon>
        <taxon>Spermatophyta</taxon>
        <taxon>Magnoliopsida</taxon>
        <taxon>eudicotyledons</taxon>
        <taxon>Gunneridae</taxon>
        <taxon>Pentapetalae</taxon>
        <taxon>asterids</taxon>
        <taxon>lamiids</taxon>
        <taxon>Lamiales</taxon>
        <taxon>Orobanchaceae</taxon>
        <taxon>Pedicularideae</taxon>
        <taxon>Castillejinae</taxon>
        <taxon>Castilleja</taxon>
    </lineage>
</organism>
<accession>A0ABD3EJF5</accession>
<dbReference type="PANTHER" id="PTHR31304">
    <property type="entry name" value="LOB DOMAIN-CONTAINING PROTEIN 38"/>
    <property type="match status" value="1"/>
</dbReference>
<comment type="caution">
    <text evidence="3">The sequence shown here is derived from an EMBL/GenBank/DDBJ whole genome shotgun (WGS) entry which is preliminary data.</text>
</comment>
<name>A0ABD3EJF5_9LAMI</name>
<evidence type="ECO:0000313" key="4">
    <source>
        <dbReference type="Proteomes" id="UP001632038"/>
    </source>
</evidence>
<reference evidence="4" key="1">
    <citation type="journal article" date="2024" name="IScience">
        <title>Strigolactones Initiate the Formation of Haustorium-like Structures in Castilleja.</title>
        <authorList>
            <person name="Buerger M."/>
            <person name="Peterson D."/>
            <person name="Chory J."/>
        </authorList>
    </citation>
    <scope>NUCLEOTIDE SEQUENCE [LARGE SCALE GENOMIC DNA]</scope>
</reference>
<protein>
    <recommendedName>
        <fullName evidence="2">LOB domain-containing protein</fullName>
    </recommendedName>
</protein>
<evidence type="ECO:0000313" key="3">
    <source>
        <dbReference type="EMBL" id="KAL3654410.1"/>
    </source>
</evidence>
<dbReference type="Pfam" id="PF03195">
    <property type="entry name" value="LOB"/>
    <property type="match status" value="1"/>
</dbReference>
<dbReference type="AlphaFoldDB" id="A0ABD3EJF5"/>
<dbReference type="PANTHER" id="PTHR31304:SF73">
    <property type="entry name" value="OS01G0511000 PROTEIN"/>
    <property type="match status" value="1"/>
</dbReference>
<dbReference type="EMBL" id="JAVIJP010000005">
    <property type="protein sequence ID" value="KAL3654410.1"/>
    <property type="molecule type" value="Genomic_DNA"/>
</dbReference>
<comment type="similarity">
    <text evidence="1">Belongs to the LOB domain-containing protein family.</text>
</comment>
<evidence type="ECO:0000259" key="2">
    <source>
        <dbReference type="PROSITE" id="PS50891"/>
    </source>
</evidence>
<feature type="domain" description="LOB" evidence="2">
    <location>
        <begin position="1"/>
        <end position="117"/>
    </location>
</feature>